<feature type="compositionally biased region" description="Basic and acidic residues" evidence="1">
    <location>
        <begin position="191"/>
        <end position="203"/>
    </location>
</feature>
<comment type="caution">
    <text evidence="2">The sequence shown here is derived from an EMBL/GenBank/DDBJ whole genome shotgun (WGS) entry which is preliminary data.</text>
</comment>
<proteinExistence type="predicted"/>
<evidence type="ECO:0000313" key="3">
    <source>
        <dbReference type="Proteomes" id="UP000012429"/>
    </source>
</evidence>
<accession>N6TXV6</accession>
<dbReference type="Proteomes" id="UP000012429">
    <property type="component" value="Unassembled WGS sequence"/>
</dbReference>
<evidence type="ECO:0000256" key="1">
    <source>
        <dbReference type="SAM" id="MobiDB-lite"/>
    </source>
</evidence>
<sequence>MTGLFLRRSRPQLPTNRITRSISWVLPKARHDRYLDCPVFRRIRRMPSLFFQKVGMGRRQHHRTGTLEENKPVSPGNSAECRCDRKQKKKFVQAAYATEGCLRVLLSVPLEFRMGEWLDHKQHKHEDQPYAKHCRHPPEIRIGEAVPELHPIGHPEARYARNRYGDSNLCREMPFNAFEQHLCVSTDPIRSDERQNDQRHEAQSADPVNDGKNVQSPGDRDVIHHSRPHMTTVVPAIDGTSADALQRQPIASKIQQLNFFGKSGRELPKRHEVDLWNPDQSGHGQFHRPNDQRSKAATFHLDLAEFGEHQKVSPVRETLSNRLAGYKQSIGIEGASTRFPPAILRYCIELITRKIPEIHIAFGAIRSRLAVLDQAGKAHALVHHRLRRISQKSLEIRSLRIDDCGNGVAGVIEAHWWHPSDRA</sequence>
<reference evidence="2 3" key="1">
    <citation type="journal article" date="2012" name="BMC Genomics">
        <title>Genomic basis of broad host range and environmental adaptability of Rhizobium tropici CIAT 899 and Rhizobium sp. PRF 81 which are used in inoculants for common bean (Phaseolus vulgaris L.).</title>
        <authorList>
            <person name="Ormeno-Orrillo E."/>
            <person name="Menna P."/>
            <person name="Almeida L.G."/>
            <person name="Ollero F.J."/>
            <person name="Nicolas M.F."/>
            <person name="Pains Rodrigues E."/>
            <person name="Shigueyoshi Nakatani A."/>
            <person name="Silva Batista J.S."/>
            <person name="Oliveira Chueire L.M."/>
            <person name="Souza R.C."/>
            <person name="Ribeiro Vasconcelos A.T."/>
            <person name="Megias M."/>
            <person name="Hungria M."/>
            <person name="Martinez-Romero E."/>
        </authorList>
    </citation>
    <scope>NUCLEOTIDE SEQUENCE [LARGE SCALE GENOMIC DNA]</scope>
    <source>
        <strain evidence="2 3">PRF 81</strain>
    </source>
</reference>
<feature type="region of interest" description="Disordered" evidence="1">
    <location>
        <begin position="191"/>
        <end position="224"/>
    </location>
</feature>
<dbReference type="AlphaFoldDB" id="N6TXV6"/>
<feature type="region of interest" description="Disordered" evidence="1">
    <location>
        <begin position="61"/>
        <end position="80"/>
    </location>
</feature>
<evidence type="ECO:0000313" key="2">
    <source>
        <dbReference type="EMBL" id="ENN85254.1"/>
    </source>
</evidence>
<dbReference type="STRING" id="363754.RHSP_54642"/>
<keyword evidence="3" id="KW-1185">Reference proteome</keyword>
<name>N6TXV6_9HYPH</name>
<dbReference type="EMBL" id="AQHN01000084">
    <property type="protein sequence ID" value="ENN85254.1"/>
    <property type="molecule type" value="Genomic_DNA"/>
</dbReference>
<gene>
    <name evidence="2" type="ORF">RHSP_54642</name>
</gene>
<protein>
    <submittedName>
        <fullName evidence="2">Uncharacterized protein</fullName>
    </submittedName>
</protein>
<organism evidence="2 3">
    <name type="scientific">Rhizobium freirei PRF 81</name>
    <dbReference type="NCBI Taxonomy" id="363754"/>
    <lineage>
        <taxon>Bacteria</taxon>
        <taxon>Pseudomonadati</taxon>
        <taxon>Pseudomonadota</taxon>
        <taxon>Alphaproteobacteria</taxon>
        <taxon>Hyphomicrobiales</taxon>
        <taxon>Rhizobiaceae</taxon>
        <taxon>Rhizobium/Agrobacterium group</taxon>
        <taxon>Rhizobium</taxon>
    </lineage>
</organism>